<feature type="transmembrane region" description="Helical" evidence="12">
    <location>
        <begin position="233"/>
        <end position="252"/>
    </location>
</feature>
<dbReference type="Gene3D" id="1.10.3720.10">
    <property type="entry name" value="MetI-like"/>
    <property type="match status" value="1"/>
</dbReference>
<dbReference type="InterPro" id="IPR035906">
    <property type="entry name" value="MetI-like_sf"/>
</dbReference>
<evidence type="ECO:0000256" key="12">
    <source>
        <dbReference type="RuleBase" id="RU363032"/>
    </source>
</evidence>
<feature type="transmembrane region" description="Helical" evidence="12">
    <location>
        <begin position="121"/>
        <end position="145"/>
    </location>
</feature>
<dbReference type="HOGENOM" id="CLU_016047_14_1_2"/>
<feature type="transmembrane region" description="Helical" evidence="12">
    <location>
        <begin position="87"/>
        <end position="109"/>
    </location>
</feature>
<dbReference type="InterPro" id="IPR000515">
    <property type="entry name" value="MetI-like"/>
</dbReference>
<accession>E3GW14</accession>
<feature type="transmembrane region" description="Helical" evidence="12">
    <location>
        <begin position="7"/>
        <end position="29"/>
    </location>
</feature>
<dbReference type="SUPFAM" id="SSF161098">
    <property type="entry name" value="MetI-like"/>
    <property type="match status" value="1"/>
</dbReference>
<keyword evidence="4" id="KW-1003">Cell membrane</keyword>
<keyword evidence="5" id="KW-0500">Molybdenum</keyword>
<comment type="subcellular location">
    <subcellularLocation>
        <location evidence="1 12">Cell membrane</location>
        <topology evidence="1 12">Multi-pass membrane protein</topology>
    </subcellularLocation>
</comment>
<dbReference type="InterPro" id="IPR053405">
    <property type="entry name" value="Mo/W_ABC_Transporter_Permease"/>
</dbReference>
<dbReference type="PANTHER" id="PTHR30183:SF3">
    <property type="entry name" value="MOLYBDENUM TRANSPORT SYSTEM PERMEASE PROTEIN MODB"/>
    <property type="match status" value="1"/>
</dbReference>
<dbReference type="PANTHER" id="PTHR30183">
    <property type="entry name" value="MOLYBDENUM TRANSPORT SYSTEM PERMEASE PROTEIN MODB"/>
    <property type="match status" value="1"/>
</dbReference>
<reference evidence="14 15" key="1">
    <citation type="journal article" date="2010" name="Stand. Genomic Sci.">
        <title>Complete genome sequence of Methanothermus fervidus type strain (V24S).</title>
        <authorList>
            <person name="Anderson I."/>
            <person name="Djao O.D."/>
            <person name="Misra M."/>
            <person name="Chertkov O."/>
            <person name="Nolan M."/>
            <person name="Lucas S."/>
            <person name="Lapidus A."/>
            <person name="Del Rio T.G."/>
            <person name="Tice H."/>
            <person name="Cheng J.F."/>
            <person name="Tapia R."/>
            <person name="Han C."/>
            <person name="Goodwin L."/>
            <person name="Pitluck S."/>
            <person name="Liolios K."/>
            <person name="Ivanova N."/>
            <person name="Mavromatis K."/>
            <person name="Mikhailova N."/>
            <person name="Pati A."/>
            <person name="Brambilla E."/>
            <person name="Chen A."/>
            <person name="Palaniappan K."/>
            <person name="Land M."/>
            <person name="Hauser L."/>
            <person name="Chang Y.J."/>
            <person name="Jeffries C.D."/>
            <person name="Sikorski J."/>
            <person name="Spring S."/>
            <person name="Rohde M."/>
            <person name="Eichinger K."/>
            <person name="Huber H."/>
            <person name="Wirth R."/>
            <person name="Goker M."/>
            <person name="Detter J.C."/>
            <person name="Woyke T."/>
            <person name="Bristow J."/>
            <person name="Eisen J.A."/>
            <person name="Markowitz V."/>
            <person name="Hugenholtz P."/>
            <person name="Klenk H.P."/>
            <person name="Kyrpides N.C."/>
        </authorList>
    </citation>
    <scope>NUCLEOTIDE SEQUENCE [LARGE SCALE GENOMIC DNA]</scope>
    <source>
        <strain evidence="15">ATCC 43054 / DSM 2088 / JCM 10308 / V24 S</strain>
    </source>
</reference>
<dbReference type="EMBL" id="CP002278">
    <property type="protein sequence ID" value="ADP77779.1"/>
    <property type="molecule type" value="Genomic_DNA"/>
</dbReference>
<evidence type="ECO:0000256" key="10">
    <source>
        <dbReference type="ARBA" id="ARBA00044744"/>
    </source>
</evidence>
<dbReference type="AlphaFoldDB" id="E3GW14"/>
<dbReference type="Proteomes" id="UP000002315">
    <property type="component" value="Chromosome"/>
</dbReference>
<evidence type="ECO:0000256" key="9">
    <source>
        <dbReference type="ARBA" id="ARBA00038781"/>
    </source>
</evidence>
<dbReference type="Pfam" id="PF00528">
    <property type="entry name" value="BPD_transp_1"/>
    <property type="match status" value="1"/>
</dbReference>
<evidence type="ECO:0000256" key="1">
    <source>
        <dbReference type="ARBA" id="ARBA00004651"/>
    </source>
</evidence>
<keyword evidence="6 12" id="KW-0812">Transmembrane</keyword>
<comment type="similarity">
    <text evidence="2 12">Belongs to the binding-protein-dependent transport system permease family.</text>
</comment>
<sequence>MKDYMKIFFISLGLFLVAFIVIPIASMILSENPVKIAHTALENEVITAISVSIYCALVATLIALIFGVPLSYVLARYDFYGKGFIEAIIDVPVVIPHTVSGIALLTVFAPRGLLGPMFNKIGLVFVDSMPGIIIAMLFVSVPFMINSVREGFESVDPKLEKVARTLGASSFKTFFTITLPLTIRNIAVGCIMTWARAISEFGAVIVLAYYPMIAPTLIYDRFVNFGLNSARPVAVVLILICLAVFIIMRALIGEKR</sequence>
<dbReference type="KEGG" id="mfv:Mfer_0983"/>
<evidence type="ECO:0000256" key="5">
    <source>
        <dbReference type="ARBA" id="ARBA00022505"/>
    </source>
</evidence>
<dbReference type="GO" id="GO:0005886">
    <property type="term" value="C:plasma membrane"/>
    <property type="evidence" value="ECO:0007669"/>
    <property type="project" value="UniProtKB-SubCell"/>
</dbReference>
<evidence type="ECO:0000259" key="13">
    <source>
        <dbReference type="PROSITE" id="PS50928"/>
    </source>
</evidence>
<keyword evidence="8 12" id="KW-0472">Membrane</keyword>
<evidence type="ECO:0000256" key="6">
    <source>
        <dbReference type="ARBA" id="ARBA00022692"/>
    </source>
</evidence>
<comment type="function">
    <text evidence="10">Part of the ABC transporter complex WtpABC involved in molybdate/tungstate import. Probably responsible for the translocation of the substrate across the membrane.</text>
</comment>
<proteinExistence type="inferred from homology"/>
<name>E3GW14_METFV</name>
<dbReference type="GO" id="GO:0055085">
    <property type="term" value="P:transmembrane transport"/>
    <property type="evidence" value="ECO:0007669"/>
    <property type="project" value="InterPro"/>
</dbReference>
<feature type="transmembrane region" description="Helical" evidence="12">
    <location>
        <begin position="194"/>
        <end position="213"/>
    </location>
</feature>
<keyword evidence="7 12" id="KW-1133">Transmembrane helix</keyword>
<organism evidence="14 15">
    <name type="scientific">Methanothermus fervidus (strain ATCC 43054 / DSM 2088 / JCM 10308 / V24 S)</name>
    <dbReference type="NCBI Taxonomy" id="523846"/>
    <lineage>
        <taxon>Archaea</taxon>
        <taxon>Methanobacteriati</taxon>
        <taxon>Methanobacteriota</taxon>
        <taxon>Methanomada group</taxon>
        <taxon>Methanobacteria</taxon>
        <taxon>Methanobacteriales</taxon>
        <taxon>Methanothermaceae</taxon>
        <taxon>Methanothermus</taxon>
    </lineage>
</organism>
<evidence type="ECO:0000256" key="2">
    <source>
        <dbReference type="ARBA" id="ARBA00009306"/>
    </source>
</evidence>
<gene>
    <name evidence="14" type="ordered locus">Mfer_0983</name>
</gene>
<evidence type="ECO:0000256" key="7">
    <source>
        <dbReference type="ARBA" id="ARBA00022989"/>
    </source>
</evidence>
<keyword evidence="3 12" id="KW-0813">Transport</keyword>
<evidence type="ECO:0000256" key="8">
    <source>
        <dbReference type="ARBA" id="ARBA00023136"/>
    </source>
</evidence>
<feature type="domain" description="ABC transmembrane type-1" evidence="13">
    <location>
        <begin position="49"/>
        <end position="248"/>
    </location>
</feature>
<evidence type="ECO:0000256" key="4">
    <source>
        <dbReference type="ARBA" id="ARBA00022475"/>
    </source>
</evidence>
<evidence type="ECO:0000313" key="14">
    <source>
        <dbReference type="EMBL" id="ADP77779.1"/>
    </source>
</evidence>
<dbReference type="CDD" id="cd06261">
    <property type="entry name" value="TM_PBP2"/>
    <property type="match status" value="1"/>
</dbReference>
<dbReference type="PROSITE" id="PS50928">
    <property type="entry name" value="ABC_TM1"/>
    <property type="match status" value="1"/>
</dbReference>
<feature type="transmembrane region" description="Helical" evidence="12">
    <location>
        <begin position="49"/>
        <end position="75"/>
    </location>
</feature>
<evidence type="ECO:0000256" key="3">
    <source>
        <dbReference type="ARBA" id="ARBA00022448"/>
    </source>
</evidence>
<evidence type="ECO:0000256" key="11">
    <source>
        <dbReference type="ARBA" id="ARBA00044785"/>
    </source>
</evidence>
<dbReference type="STRING" id="523846.Mfer_0983"/>
<comment type="subunit">
    <text evidence="9">The complex is composed of two ATP-binding proteins (WtpC), two transmembrane proteins (WtpB) and a solute-binding protein (WtpA).</text>
</comment>
<dbReference type="NCBIfam" id="NF040839">
    <property type="entry name" value="tungstate_WtpB"/>
    <property type="match status" value="1"/>
</dbReference>
<keyword evidence="15" id="KW-1185">Reference proteome</keyword>
<protein>
    <recommendedName>
        <fullName evidence="11">Molybdate/tungstate transport system permease protein WtpB</fullName>
    </recommendedName>
</protein>
<evidence type="ECO:0000313" key="15">
    <source>
        <dbReference type="Proteomes" id="UP000002315"/>
    </source>
</evidence>